<feature type="compositionally biased region" description="Polar residues" evidence="1">
    <location>
        <begin position="50"/>
        <end position="60"/>
    </location>
</feature>
<evidence type="ECO:0000256" key="1">
    <source>
        <dbReference type="SAM" id="MobiDB-lite"/>
    </source>
</evidence>
<dbReference type="Pfam" id="PF08238">
    <property type="entry name" value="Sel1"/>
    <property type="match status" value="5"/>
</dbReference>
<reference evidence="2" key="1">
    <citation type="journal article" date="2020" name="Fungal Divers.">
        <title>Resolving the Mortierellaceae phylogeny through synthesis of multi-gene phylogenetics and phylogenomics.</title>
        <authorList>
            <person name="Vandepol N."/>
            <person name="Liber J."/>
            <person name="Desiro A."/>
            <person name="Na H."/>
            <person name="Kennedy M."/>
            <person name="Barry K."/>
            <person name="Grigoriev I.V."/>
            <person name="Miller A.N."/>
            <person name="O'Donnell K."/>
            <person name="Stajich J.E."/>
            <person name="Bonito G."/>
        </authorList>
    </citation>
    <scope>NUCLEOTIDE SEQUENCE</scope>
    <source>
        <strain evidence="2">MES-2147</strain>
    </source>
</reference>
<evidence type="ECO:0000313" key="3">
    <source>
        <dbReference type="Proteomes" id="UP000749646"/>
    </source>
</evidence>
<feature type="compositionally biased region" description="Low complexity" evidence="1">
    <location>
        <begin position="25"/>
        <end position="49"/>
    </location>
</feature>
<sequence length="255" mass="28343">MSASHFLHRGRTVFSKLNKKYRLPATTADDSPTTSSSSSAFSTPSCDPSHSTTDTASPTIIPQDPHEAARALQFFELGQQLLFGRLGHTKDDTAAVEYYRMAMKLHHLEAQGALAFCYEFGLGIEADFVEAERLYILAAEKGDGLAMSRLAFLRKYGRPSVKIDRIESEYWQQKINEQGPKALTWLMHAASVDNHDCCQYALGVCYHDGVGVEKNATDAFHWYQKSAEQGNARGQGILGYCYGEGFGVERDRKKA</sequence>
<feature type="non-terminal residue" evidence="2">
    <location>
        <position position="255"/>
    </location>
</feature>
<organism evidence="2 3">
    <name type="scientific">Modicella reniformis</name>
    <dbReference type="NCBI Taxonomy" id="1440133"/>
    <lineage>
        <taxon>Eukaryota</taxon>
        <taxon>Fungi</taxon>
        <taxon>Fungi incertae sedis</taxon>
        <taxon>Mucoromycota</taxon>
        <taxon>Mortierellomycotina</taxon>
        <taxon>Mortierellomycetes</taxon>
        <taxon>Mortierellales</taxon>
        <taxon>Mortierellaceae</taxon>
        <taxon>Modicella</taxon>
    </lineage>
</organism>
<dbReference type="Proteomes" id="UP000749646">
    <property type="component" value="Unassembled WGS sequence"/>
</dbReference>
<dbReference type="InterPro" id="IPR011990">
    <property type="entry name" value="TPR-like_helical_dom_sf"/>
</dbReference>
<accession>A0A9P6M7U3</accession>
<gene>
    <name evidence="2" type="ORF">BGZ65_011273</name>
</gene>
<dbReference type="InterPro" id="IPR052945">
    <property type="entry name" value="Mitotic_Regulator"/>
</dbReference>
<name>A0A9P6M7U3_9FUNG</name>
<evidence type="ECO:0000313" key="2">
    <source>
        <dbReference type="EMBL" id="KAF9970249.1"/>
    </source>
</evidence>
<proteinExistence type="predicted"/>
<dbReference type="EMBL" id="JAAAHW010005023">
    <property type="protein sequence ID" value="KAF9970249.1"/>
    <property type="molecule type" value="Genomic_DNA"/>
</dbReference>
<dbReference type="OrthoDB" id="272077at2759"/>
<evidence type="ECO:0008006" key="4">
    <source>
        <dbReference type="Google" id="ProtNLM"/>
    </source>
</evidence>
<dbReference type="SMART" id="SM00671">
    <property type="entry name" value="SEL1"/>
    <property type="match status" value="4"/>
</dbReference>
<protein>
    <recommendedName>
        <fullName evidence="4">HCP-like protein</fullName>
    </recommendedName>
</protein>
<comment type="caution">
    <text evidence="2">The sequence shown here is derived from an EMBL/GenBank/DDBJ whole genome shotgun (WGS) entry which is preliminary data.</text>
</comment>
<dbReference type="PANTHER" id="PTHR43628:SF1">
    <property type="entry name" value="CHITIN SYNTHASE REGULATORY FACTOR 2-RELATED"/>
    <property type="match status" value="1"/>
</dbReference>
<dbReference type="InterPro" id="IPR006597">
    <property type="entry name" value="Sel1-like"/>
</dbReference>
<dbReference type="SUPFAM" id="SSF81901">
    <property type="entry name" value="HCP-like"/>
    <property type="match status" value="2"/>
</dbReference>
<dbReference type="PANTHER" id="PTHR43628">
    <property type="entry name" value="ACTIVATOR OF C KINASE PROTEIN 1-RELATED"/>
    <property type="match status" value="1"/>
</dbReference>
<dbReference type="AlphaFoldDB" id="A0A9P6M7U3"/>
<keyword evidence="3" id="KW-1185">Reference proteome</keyword>
<feature type="region of interest" description="Disordered" evidence="1">
    <location>
        <begin position="25"/>
        <end position="62"/>
    </location>
</feature>
<dbReference type="Gene3D" id="1.25.40.10">
    <property type="entry name" value="Tetratricopeptide repeat domain"/>
    <property type="match status" value="2"/>
</dbReference>